<accession>A0A2S7JYR6</accession>
<organism evidence="7 8">
    <name type="scientific">Hyphococcus luteus</name>
    <dbReference type="NCBI Taxonomy" id="2058213"/>
    <lineage>
        <taxon>Bacteria</taxon>
        <taxon>Pseudomonadati</taxon>
        <taxon>Pseudomonadota</taxon>
        <taxon>Alphaproteobacteria</taxon>
        <taxon>Parvularculales</taxon>
        <taxon>Parvularculaceae</taxon>
        <taxon>Hyphococcus</taxon>
    </lineage>
</organism>
<dbReference type="RefSeq" id="WP_104832037.1">
    <property type="nucleotide sequence ID" value="NZ_PJCH01000017.1"/>
</dbReference>
<dbReference type="Pfam" id="PF02353">
    <property type="entry name" value="CMAS"/>
    <property type="match status" value="1"/>
</dbReference>
<evidence type="ECO:0000256" key="5">
    <source>
        <dbReference type="ARBA" id="ARBA00023098"/>
    </source>
</evidence>
<dbReference type="SUPFAM" id="SSF53335">
    <property type="entry name" value="S-adenosyl-L-methionine-dependent methyltransferases"/>
    <property type="match status" value="1"/>
</dbReference>
<feature type="active site" evidence="6">
    <location>
        <position position="388"/>
    </location>
</feature>
<keyword evidence="5" id="KW-0443">Lipid metabolism</keyword>
<dbReference type="PANTHER" id="PTHR43667:SF2">
    <property type="entry name" value="FATTY ACID C-METHYL TRANSFERASE"/>
    <property type="match status" value="1"/>
</dbReference>
<evidence type="ECO:0000313" key="7">
    <source>
        <dbReference type="EMBL" id="PQA85397.1"/>
    </source>
</evidence>
<dbReference type="Gene3D" id="3.40.50.150">
    <property type="entry name" value="Vaccinia Virus protein VP39"/>
    <property type="match status" value="1"/>
</dbReference>
<keyword evidence="2 7" id="KW-0489">Methyltransferase</keyword>
<protein>
    <submittedName>
        <fullName evidence="7">SAM-dependent methyltransferase</fullName>
    </submittedName>
</protein>
<evidence type="ECO:0000256" key="2">
    <source>
        <dbReference type="ARBA" id="ARBA00022603"/>
    </source>
</evidence>
<dbReference type="InterPro" id="IPR029063">
    <property type="entry name" value="SAM-dependent_MTases_sf"/>
</dbReference>
<dbReference type="InterPro" id="IPR050723">
    <property type="entry name" value="CFA/CMAS"/>
</dbReference>
<proteinExistence type="inferred from homology"/>
<evidence type="ECO:0000256" key="1">
    <source>
        <dbReference type="ARBA" id="ARBA00010815"/>
    </source>
</evidence>
<keyword evidence="3 7" id="KW-0808">Transferase</keyword>
<dbReference type="CDD" id="cd02440">
    <property type="entry name" value="AdoMet_MTases"/>
    <property type="match status" value="1"/>
</dbReference>
<dbReference type="AlphaFoldDB" id="A0A2S7JYR6"/>
<comment type="similarity">
    <text evidence="1">Belongs to the CFA/CMAS family.</text>
</comment>
<keyword evidence="8" id="KW-1185">Reference proteome</keyword>
<dbReference type="GO" id="GO:0008610">
    <property type="term" value="P:lipid biosynthetic process"/>
    <property type="evidence" value="ECO:0007669"/>
    <property type="project" value="InterPro"/>
</dbReference>
<reference evidence="7 8" key="1">
    <citation type="submission" date="2017-12" db="EMBL/GenBank/DDBJ databases">
        <authorList>
            <person name="Hurst M.R.H."/>
        </authorList>
    </citation>
    <scope>NUCLEOTIDE SEQUENCE [LARGE SCALE GENOMIC DNA]</scope>
    <source>
        <strain evidence="7 8">SY-3-19</strain>
    </source>
</reference>
<evidence type="ECO:0000256" key="6">
    <source>
        <dbReference type="PIRSR" id="PIRSR003085-1"/>
    </source>
</evidence>
<dbReference type="OrthoDB" id="9782855at2"/>
<dbReference type="PANTHER" id="PTHR43667">
    <property type="entry name" value="CYCLOPROPANE-FATTY-ACYL-PHOSPHOLIPID SYNTHASE"/>
    <property type="match status" value="1"/>
</dbReference>
<keyword evidence="4" id="KW-0949">S-adenosyl-L-methionine</keyword>
<name>A0A2S7JYR6_9PROT</name>
<dbReference type="EMBL" id="PJCH01000017">
    <property type="protein sequence ID" value="PQA85397.1"/>
    <property type="molecule type" value="Genomic_DNA"/>
</dbReference>
<evidence type="ECO:0000256" key="3">
    <source>
        <dbReference type="ARBA" id="ARBA00022679"/>
    </source>
</evidence>
<dbReference type="PIRSF" id="PIRSF003085">
    <property type="entry name" value="CMAS"/>
    <property type="match status" value="1"/>
</dbReference>
<dbReference type="Proteomes" id="UP000239504">
    <property type="component" value="Unassembled WGS sequence"/>
</dbReference>
<comment type="caution">
    <text evidence="7">The sequence shown here is derived from an EMBL/GenBank/DDBJ whole genome shotgun (WGS) entry which is preliminary data.</text>
</comment>
<dbReference type="InterPro" id="IPR003333">
    <property type="entry name" value="CMAS"/>
</dbReference>
<evidence type="ECO:0000256" key="4">
    <source>
        <dbReference type="ARBA" id="ARBA00022691"/>
    </source>
</evidence>
<gene>
    <name evidence="7" type="ORF">CW354_20840</name>
</gene>
<dbReference type="GO" id="GO:0008168">
    <property type="term" value="F:methyltransferase activity"/>
    <property type="evidence" value="ECO:0007669"/>
    <property type="project" value="UniProtKB-KW"/>
</dbReference>
<dbReference type="GO" id="GO:0032259">
    <property type="term" value="P:methylation"/>
    <property type="evidence" value="ECO:0007669"/>
    <property type="project" value="UniProtKB-KW"/>
</dbReference>
<evidence type="ECO:0000313" key="8">
    <source>
        <dbReference type="Proteomes" id="UP000239504"/>
    </source>
</evidence>
<sequence length="407" mass="46329">MTTQTEHSPPALQTDGLPFFFRQVLKIAGHIQYGTLVFHLPDGRTVTIAGKAETDAKGIILIRNYRFARRVIFGGDIGFFESFADGDWDTPDLASLLYIFARNADHVQRVFAALPFVEWLNSLRRRGEKNTKAGSKRNIVAHYDLGNSFYEKWLDPTMTYSSARFSSLTNSLEAAQLNKYESLAKMIDLQEGDRVLEIGSGWGGFAEYAAGQYGAHVVGVTLSPSQLDYARERIKRAGLEDKVEFRLQDYRDVSEKFDKVASIEMFEAVGKEYWPTYFQKLKEVLKPGGRAGLQIITIADRFFDTYVKSTDFIQRYVFPGGVLPSPSILSTMTEKAGLKLKDMQEFGEDYARTLHEWSERFLSSWEDIRPLGFDERFSKLWRFYLAYCEAGFRAGTTNVRQILVTPA</sequence>